<dbReference type="GO" id="GO:0004497">
    <property type="term" value="F:monooxygenase activity"/>
    <property type="evidence" value="ECO:0007669"/>
    <property type="project" value="UniProtKB-KW"/>
</dbReference>
<evidence type="ECO:0000256" key="8">
    <source>
        <dbReference type="RuleBase" id="RU000461"/>
    </source>
</evidence>
<evidence type="ECO:0000256" key="3">
    <source>
        <dbReference type="ARBA" id="ARBA00022723"/>
    </source>
</evidence>
<dbReference type="InterPro" id="IPR017972">
    <property type="entry name" value="Cyt_P450_CS"/>
</dbReference>
<name>A0A1Y2LT72_EPING</name>
<dbReference type="GO" id="GO:0005506">
    <property type="term" value="F:iron ion binding"/>
    <property type="evidence" value="ECO:0007669"/>
    <property type="project" value="InterPro"/>
</dbReference>
<evidence type="ECO:0000256" key="7">
    <source>
        <dbReference type="PIRSR" id="PIRSR602401-1"/>
    </source>
</evidence>
<dbReference type="InterPro" id="IPR036396">
    <property type="entry name" value="Cyt_P450_sf"/>
</dbReference>
<dbReference type="EMBL" id="KZ107849">
    <property type="protein sequence ID" value="OSS47056.1"/>
    <property type="molecule type" value="Genomic_DNA"/>
</dbReference>
<evidence type="ECO:0008006" key="11">
    <source>
        <dbReference type="Google" id="ProtNLM"/>
    </source>
</evidence>
<sequence length="509" mass="57728">MALATIVVFVVLFFVSRAVYRLWFSPLAHIPGPRIAALTSWYCAYHDIIGGGQYVWVIEAMHKKYGPVVRIMPNVVHVNDPSFIEQLYPQSPQLRRERAQTFLNFFNEHLSMLPTRDHQLHRQRRAVLSRFFSQQNVRRLVPAINATLANLLQRMEGWAEHGSIVSFNAAYKAATKDVIEGYALGEGPRCLDMEDLNASFFQIIAASRLSHVSVHFNWLVDSMAKLPLPILMVLNPHIGVFAKFVEGLSAKIEEIRQSSEETSGHTIFHEILHSDIAPEQKTTARLTDEAMIITIAGADTTAATLVTLTYHILSSPFIFKRLRQELESAMPYPDSAPDPKALDSLPFLNALIEETLRLYPTGTHRQDRVAPDEALVFTYSDGKKLLVPAGTVIGMTAPLLNRHPAWYEDPDTFKPERYLENPKLFRRHFTFSKGMRQCLGMNLAYQELQTFTAGIFRKYSPYEAGMEEQRGPTLELYETGIEDVKMWADYVSPGLRPGSLGVRVRVRHS</sequence>
<dbReference type="AlphaFoldDB" id="A0A1Y2LT72"/>
<keyword evidence="6 8" id="KW-0503">Monooxygenase</keyword>
<evidence type="ECO:0000256" key="4">
    <source>
        <dbReference type="ARBA" id="ARBA00023002"/>
    </source>
</evidence>
<evidence type="ECO:0000313" key="9">
    <source>
        <dbReference type="EMBL" id="OSS47056.1"/>
    </source>
</evidence>
<evidence type="ECO:0000256" key="5">
    <source>
        <dbReference type="ARBA" id="ARBA00023004"/>
    </source>
</evidence>
<dbReference type="Gene3D" id="1.10.630.10">
    <property type="entry name" value="Cytochrome P450"/>
    <property type="match status" value="1"/>
</dbReference>
<dbReference type="GO" id="GO:0016705">
    <property type="term" value="F:oxidoreductase activity, acting on paired donors, with incorporation or reduction of molecular oxygen"/>
    <property type="evidence" value="ECO:0007669"/>
    <property type="project" value="InterPro"/>
</dbReference>
<accession>A0A1Y2LT72</accession>
<dbReference type="PANTHER" id="PTHR24305:SF157">
    <property type="entry name" value="N-ACETYLTRYPTOPHAN 6-HYDROXYLASE IVOC-RELATED"/>
    <property type="match status" value="1"/>
</dbReference>
<evidence type="ECO:0000256" key="2">
    <source>
        <dbReference type="ARBA" id="ARBA00010617"/>
    </source>
</evidence>
<evidence type="ECO:0000256" key="6">
    <source>
        <dbReference type="ARBA" id="ARBA00023033"/>
    </source>
</evidence>
<dbReference type="Pfam" id="PF00067">
    <property type="entry name" value="p450"/>
    <property type="match status" value="1"/>
</dbReference>
<dbReference type="CDD" id="cd11062">
    <property type="entry name" value="CYP58-like"/>
    <property type="match status" value="1"/>
</dbReference>
<dbReference type="Proteomes" id="UP000193240">
    <property type="component" value="Unassembled WGS sequence"/>
</dbReference>
<gene>
    <name evidence="9" type="ORF">B5807_10105</name>
</gene>
<keyword evidence="5 7" id="KW-0408">Iron</keyword>
<organism evidence="9 10">
    <name type="scientific">Epicoccum nigrum</name>
    <name type="common">Soil fungus</name>
    <name type="synonym">Epicoccum purpurascens</name>
    <dbReference type="NCBI Taxonomy" id="105696"/>
    <lineage>
        <taxon>Eukaryota</taxon>
        <taxon>Fungi</taxon>
        <taxon>Dikarya</taxon>
        <taxon>Ascomycota</taxon>
        <taxon>Pezizomycotina</taxon>
        <taxon>Dothideomycetes</taxon>
        <taxon>Pleosporomycetidae</taxon>
        <taxon>Pleosporales</taxon>
        <taxon>Pleosporineae</taxon>
        <taxon>Didymellaceae</taxon>
        <taxon>Epicoccum</taxon>
    </lineage>
</organism>
<keyword evidence="7 8" id="KW-0349">Heme</keyword>
<proteinExistence type="inferred from homology"/>
<feature type="binding site" description="axial binding residue" evidence="7">
    <location>
        <position position="438"/>
    </location>
    <ligand>
        <name>heme</name>
        <dbReference type="ChEBI" id="CHEBI:30413"/>
    </ligand>
    <ligandPart>
        <name>Fe</name>
        <dbReference type="ChEBI" id="CHEBI:18248"/>
    </ligandPart>
</feature>
<dbReference type="PROSITE" id="PS00086">
    <property type="entry name" value="CYTOCHROME_P450"/>
    <property type="match status" value="1"/>
</dbReference>
<dbReference type="PANTHER" id="PTHR24305">
    <property type="entry name" value="CYTOCHROME P450"/>
    <property type="match status" value="1"/>
</dbReference>
<protein>
    <recommendedName>
        <fullName evidence="11">Cytochrome P450</fullName>
    </recommendedName>
</protein>
<dbReference type="GO" id="GO:0020037">
    <property type="term" value="F:heme binding"/>
    <property type="evidence" value="ECO:0007669"/>
    <property type="project" value="InterPro"/>
</dbReference>
<dbReference type="SUPFAM" id="SSF48264">
    <property type="entry name" value="Cytochrome P450"/>
    <property type="match status" value="1"/>
</dbReference>
<dbReference type="InParanoid" id="A0A1Y2LT72"/>
<dbReference type="PRINTS" id="PR00463">
    <property type="entry name" value="EP450I"/>
</dbReference>
<dbReference type="STRING" id="105696.A0A1Y2LT72"/>
<comment type="similarity">
    <text evidence="2 8">Belongs to the cytochrome P450 family.</text>
</comment>
<evidence type="ECO:0000256" key="1">
    <source>
        <dbReference type="ARBA" id="ARBA00001971"/>
    </source>
</evidence>
<keyword evidence="3 7" id="KW-0479">Metal-binding</keyword>
<dbReference type="InterPro" id="IPR001128">
    <property type="entry name" value="Cyt_P450"/>
</dbReference>
<reference evidence="9 10" key="1">
    <citation type="journal article" date="2017" name="Genome Announc.">
        <title>Genome sequence of the saprophytic ascomycete Epicoccum nigrum ICMP 19927 strain isolated from New Zealand.</title>
        <authorList>
            <person name="Fokin M."/>
            <person name="Fleetwood D."/>
            <person name="Weir B.S."/>
            <person name="Villas-Boas S.G."/>
        </authorList>
    </citation>
    <scope>NUCLEOTIDE SEQUENCE [LARGE SCALE GENOMIC DNA]</scope>
    <source>
        <strain evidence="9 10">ICMP 19927</strain>
    </source>
</reference>
<keyword evidence="10" id="KW-1185">Reference proteome</keyword>
<keyword evidence="4 8" id="KW-0560">Oxidoreductase</keyword>
<dbReference type="PRINTS" id="PR00385">
    <property type="entry name" value="P450"/>
</dbReference>
<dbReference type="InterPro" id="IPR050121">
    <property type="entry name" value="Cytochrome_P450_monoxygenase"/>
</dbReference>
<evidence type="ECO:0000313" key="10">
    <source>
        <dbReference type="Proteomes" id="UP000193240"/>
    </source>
</evidence>
<dbReference type="OMA" id="HEIMRSD"/>
<comment type="cofactor">
    <cofactor evidence="1 7">
        <name>heme</name>
        <dbReference type="ChEBI" id="CHEBI:30413"/>
    </cofactor>
</comment>
<dbReference type="InterPro" id="IPR002401">
    <property type="entry name" value="Cyt_P450_E_grp-I"/>
</dbReference>